<gene>
    <name evidence="1" type="ORF">AB1Y20_010618</name>
    <name evidence="2" type="ORF">AB1Y20_010619</name>
</gene>
<evidence type="ECO:0000313" key="1">
    <source>
        <dbReference type="EMBL" id="KAL1504209.1"/>
    </source>
</evidence>
<sequence length="317" mass="33901">MAKTARRLALVAIAGEPKGTGSPCSDCGIARTALNTSICWSDTAKTRLTFHYAVCDACRSARMCKRLRDDPVAKLVQMGADASARTKRPCYGGKALSAQECTELIARLMHAQGGCCASCKHEVTLAAGGGIFMASLDKVGDRYDDGAAQILCLGCQRFFNSLGAIERADLVRAVVDASAMPRPPPLAALPAEFERTIEAKVRQMKVREESADRPSRGSLAKLGIAAARDLLLQGALRCTVTNVPLSAETGSLFMWSFDRVVAGSCYADNTVQPVLHRYNDAKYIWSDEVARAWLRGLVSAHANAIDAVASNDESGEV</sequence>
<proteinExistence type="predicted"/>
<evidence type="ECO:0000313" key="3">
    <source>
        <dbReference type="Proteomes" id="UP001515480"/>
    </source>
</evidence>
<dbReference type="Proteomes" id="UP001515480">
    <property type="component" value="Unassembled WGS sequence"/>
</dbReference>
<dbReference type="EMBL" id="JBGBPQ010000020">
    <property type="protein sequence ID" value="KAL1504209.1"/>
    <property type="molecule type" value="Genomic_DNA"/>
</dbReference>
<keyword evidence="3" id="KW-1185">Reference proteome</keyword>
<accession>A0AB34IQ87</accession>
<evidence type="ECO:0000313" key="2">
    <source>
        <dbReference type="EMBL" id="KAL1504210.1"/>
    </source>
</evidence>
<reference evidence="2 3" key="1">
    <citation type="journal article" date="2024" name="Science">
        <title>Giant polyketide synthase enzymes in the biosynthesis of giant marine polyether toxins.</title>
        <authorList>
            <person name="Fallon T.R."/>
            <person name="Shende V.V."/>
            <person name="Wierzbicki I.H."/>
            <person name="Pendleton A.L."/>
            <person name="Watervoot N.F."/>
            <person name="Auber R.P."/>
            <person name="Gonzalez D.J."/>
            <person name="Wisecaver J.H."/>
            <person name="Moore B.S."/>
        </authorList>
    </citation>
    <scope>NUCLEOTIDE SEQUENCE [LARGE SCALE GENOMIC DNA]</scope>
    <source>
        <strain evidence="2 3">12B1</strain>
    </source>
</reference>
<protein>
    <submittedName>
        <fullName evidence="2">Uncharacterized protein</fullName>
    </submittedName>
</protein>
<name>A0AB34IQ87_PRYPA</name>
<comment type="caution">
    <text evidence="2">The sequence shown here is derived from an EMBL/GenBank/DDBJ whole genome shotgun (WGS) entry which is preliminary data.</text>
</comment>
<dbReference type="AlphaFoldDB" id="A0AB34IQ87"/>
<organism evidence="2 3">
    <name type="scientific">Prymnesium parvum</name>
    <name type="common">Toxic golden alga</name>
    <dbReference type="NCBI Taxonomy" id="97485"/>
    <lineage>
        <taxon>Eukaryota</taxon>
        <taxon>Haptista</taxon>
        <taxon>Haptophyta</taxon>
        <taxon>Prymnesiophyceae</taxon>
        <taxon>Prymnesiales</taxon>
        <taxon>Prymnesiaceae</taxon>
        <taxon>Prymnesium</taxon>
    </lineage>
</organism>
<dbReference type="EMBL" id="JBGBPQ010000020">
    <property type="protein sequence ID" value="KAL1504210.1"/>
    <property type="molecule type" value="Genomic_DNA"/>
</dbReference>